<comment type="caution">
    <text evidence="9">The sequence shown here is derived from an EMBL/GenBank/DDBJ whole genome shotgun (WGS) entry which is preliminary data.</text>
</comment>
<accession>A0A5D3YRB4</accession>
<organism evidence="9 10">
    <name type="scientific">Fodinibius salinus</name>
    <dbReference type="NCBI Taxonomy" id="860790"/>
    <lineage>
        <taxon>Bacteria</taxon>
        <taxon>Pseudomonadati</taxon>
        <taxon>Balneolota</taxon>
        <taxon>Balneolia</taxon>
        <taxon>Balneolales</taxon>
        <taxon>Balneolaceae</taxon>
        <taxon>Fodinibius</taxon>
    </lineage>
</organism>
<dbReference type="PANTHER" id="PTHR33885:SF3">
    <property type="entry name" value="PHAGE SHOCK PROTEIN C"/>
    <property type="match status" value="1"/>
</dbReference>
<feature type="region of interest" description="Disordered" evidence="6">
    <location>
        <begin position="101"/>
        <end position="126"/>
    </location>
</feature>
<keyword evidence="4 7" id="KW-1133">Transmembrane helix</keyword>
<proteinExistence type="predicted"/>
<evidence type="ECO:0000256" key="5">
    <source>
        <dbReference type="ARBA" id="ARBA00023136"/>
    </source>
</evidence>
<protein>
    <submittedName>
        <fullName evidence="9">Phage shock protein C (PspC) family protein</fullName>
    </submittedName>
</protein>
<keyword evidence="5 7" id="KW-0472">Membrane</keyword>
<evidence type="ECO:0000313" key="10">
    <source>
        <dbReference type="Proteomes" id="UP000324595"/>
    </source>
</evidence>
<evidence type="ECO:0000256" key="2">
    <source>
        <dbReference type="ARBA" id="ARBA00022475"/>
    </source>
</evidence>
<keyword evidence="10" id="KW-1185">Reference proteome</keyword>
<evidence type="ECO:0000256" key="4">
    <source>
        <dbReference type="ARBA" id="ARBA00022989"/>
    </source>
</evidence>
<evidence type="ECO:0000256" key="1">
    <source>
        <dbReference type="ARBA" id="ARBA00004162"/>
    </source>
</evidence>
<evidence type="ECO:0000313" key="9">
    <source>
        <dbReference type="EMBL" id="TYP95091.1"/>
    </source>
</evidence>
<evidence type="ECO:0000256" key="3">
    <source>
        <dbReference type="ARBA" id="ARBA00022692"/>
    </source>
</evidence>
<dbReference type="InterPro" id="IPR007168">
    <property type="entry name" value="Phageshock_PspC_N"/>
</dbReference>
<comment type="subcellular location">
    <subcellularLocation>
        <location evidence="1">Cell membrane</location>
        <topology evidence="1">Single-pass membrane protein</topology>
    </subcellularLocation>
</comment>
<dbReference type="AlphaFoldDB" id="A0A5D3YRB4"/>
<evidence type="ECO:0000256" key="7">
    <source>
        <dbReference type="SAM" id="Phobius"/>
    </source>
</evidence>
<dbReference type="RefSeq" id="WP_211359339.1">
    <property type="nucleotide sequence ID" value="NZ_VNHY01000001.1"/>
</dbReference>
<dbReference type="EMBL" id="VNHY01000001">
    <property type="protein sequence ID" value="TYP95091.1"/>
    <property type="molecule type" value="Genomic_DNA"/>
</dbReference>
<name>A0A5D3YRB4_9BACT</name>
<gene>
    <name evidence="9" type="ORF">LX73_0386</name>
</gene>
<dbReference type="Pfam" id="PF04024">
    <property type="entry name" value="PspC"/>
    <property type="match status" value="1"/>
</dbReference>
<keyword evidence="2" id="KW-1003">Cell membrane</keyword>
<feature type="domain" description="Phage shock protein PspC N-terminal" evidence="8">
    <location>
        <begin position="159"/>
        <end position="217"/>
    </location>
</feature>
<dbReference type="PANTHER" id="PTHR33885">
    <property type="entry name" value="PHAGE SHOCK PROTEIN C"/>
    <property type="match status" value="1"/>
</dbReference>
<sequence length="227" mass="25420">MSSKSKQQNLDSLMDFEDSELRNTMQDFLKQEKESDRNVWNFATISGIAMVFVGMLFLVQMLGLGIGANFSGLIEVMPYVGGVLVTLVGFGFLVGDRKKQKQQPERGATNTENFNFDDHFKDTEGTEDYTINDDLGSRKEAKSKSDSSAFDNFAFSQSKKLYKSRTDKKISGVCGGLARYFGISSTVIRFLFFFALIAGWGAPFLIYIALAIVLDKEPPELMDDFSY</sequence>
<keyword evidence="3 7" id="KW-0812">Transmembrane</keyword>
<dbReference type="InterPro" id="IPR052027">
    <property type="entry name" value="PspC"/>
</dbReference>
<feature type="transmembrane region" description="Helical" evidence="7">
    <location>
        <begin position="190"/>
        <end position="214"/>
    </location>
</feature>
<evidence type="ECO:0000256" key="6">
    <source>
        <dbReference type="SAM" id="MobiDB-lite"/>
    </source>
</evidence>
<reference evidence="9 10" key="1">
    <citation type="submission" date="2019-07" db="EMBL/GenBank/DDBJ databases">
        <title>Genomic Encyclopedia of Archaeal and Bacterial Type Strains, Phase II (KMG-II): from individual species to whole genera.</title>
        <authorList>
            <person name="Goeker M."/>
        </authorList>
    </citation>
    <scope>NUCLEOTIDE SEQUENCE [LARGE SCALE GENOMIC DNA]</scope>
    <source>
        <strain evidence="9 10">DSM 21935</strain>
    </source>
</reference>
<dbReference type="GO" id="GO:0005886">
    <property type="term" value="C:plasma membrane"/>
    <property type="evidence" value="ECO:0007669"/>
    <property type="project" value="UniProtKB-SubCell"/>
</dbReference>
<evidence type="ECO:0000259" key="8">
    <source>
        <dbReference type="Pfam" id="PF04024"/>
    </source>
</evidence>
<feature type="transmembrane region" description="Helical" evidence="7">
    <location>
        <begin position="76"/>
        <end position="95"/>
    </location>
</feature>
<feature type="transmembrane region" description="Helical" evidence="7">
    <location>
        <begin position="39"/>
        <end position="64"/>
    </location>
</feature>
<dbReference type="Proteomes" id="UP000324595">
    <property type="component" value="Unassembled WGS sequence"/>
</dbReference>